<gene>
    <name evidence="2" type="ORF">BRETT_004555</name>
</gene>
<evidence type="ECO:0000313" key="3">
    <source>
        <dbReference type="Proteomes" id="UP000663131"/>
    </source>
</evidence>
<dbReference type="Proteomes" id="UP000663131">
    <property type="component" value="Chromosome 7"/>
</dbReference>
<dbReference type="GeneID" id="64576478"/>
<dbReference type="KEGG" id="bbrx:BRETT_004555"/>
<accession>A0A871RCR7</accession>
<evidence type="ECO:0000313" key="2">
    <source>
        <dbReference type="EMBL" id="QOU19910.1"/>
    </source>
</evidence>
<feature type="transmembrane region" description="Helical" evidence="1">
    <location>
        <begin position="101"/>
        <end position="126"/>
    </location>
</feature>
<reference evidence="2" key="1">
    <citation type="submission" date="2020-10" db="EMBL/GenBank/DDBJ databases">
        <authorList>
            <person name="Palmer J.M."/>
        </authorList>
    </citation>
    <scope>NUCLEOTIDE SEQUENCE</scope>
    <source>
        <strain evidence="2">UCD 2041</strain>
    </source>
</reference>
<protein>
    <submittedName>
        <fullName evidence="2">Uncharacterized protein</fullName>
    </submittedName>
</protein>
<dbReference type="RefSeq" id="XP_041136403.1">
    <property type="nucleotide sequence ID" value="XM_041283051.1"/>
</dbReference>
<proteinExistence type="predicted"/>
<keyword evidence="1" id="KW-0472">Membrane</keyword>
<reference evidence="2" key="2">
    <citation type="journal article" name="BMC Genomics">
        <title>New genome assemblies reveal patterns of domestication and adaptation across Brettanomyces (Dekkera) species.</title>
        <authorList>
            <person name="Roach M.J."/>
            <person name="Borneman A.R."/>
        </authorList>
    </citation>
    <scope>NUCLEOTIDE SEQUENCE</scope>
    <source>
        <strain evidence="2">UCD 2041</strain>
    </source>
</reference>
<dbReference type="AlphaFoldDB" id="A0A871RCR7"/>
<sequence>MTFLPYKVRQNPEFKNFGTSTAQSETYPFLAQNTLETGQSSKTIEPRDPTSEASLVSLYGSIRSINNDNPDNPIPICRLPAWKRLCKVIGLPISENLDTFIAAHPILIGITITLVIIFFTLLMIYLGRTDILLKLWYRALCWLGFISCEF</sequence>
<keyword evidence="1" id="KW-1133">Transmembrane helix</keyword>
<keyword evidence="1" id="KW-0812">Transmembrane</keyword>
<organism evidence="2 3">
    <name type="scientific">Dekkera bruxellensis</name>
    <name type="common">Brettanomyces custersii</name>
    <dbReference type="NCBI Taxonomy" id="5007"/>
    <lineage>
        <taxon>Eukaryota</taxon>
        <taxon>Fungi</taxon>
        <taxon>Dikarya</taxon>
        <taxon>Ascomycota</taxon>
        <taxon>Saccharomycotina</taxon>
        <taxon>Pichiomycetes</taxon>
        <taxon>Pichiales</taxon>
        <taxon>Pichiaceae</taxon>
        <taxon>Brettanomyces</taxon>
    </lineage>
</organism>
<name>A0A871RCR7_DEKBR</name>
<evidence type="ECO:0000256" key="1">
    <source>
        <dbReference type="SAM" id="Phobius"/>
    </source>
</evidence>
<dbReference type="OrthoDB" id="10305029at2759"/>
<dbReference type="EMBL" id="CP063135">
    <property type="protein sequence ID" value="QOU19910.1"/>
    <property type="molecule type" value="Genomic_DNA"/>
</dbReference>